<keyword evidence="8 13" id="KW-0472">Membrane</keyword>
<name>A0ABU7M131_9PROT</name>
<organism evidence="16 17">
    <name type="scientific">Hyphobacterium marinum</name>
    <dbReference type="NCBI Taxonomy" id="3116574"/>
    <lineage>
        <taxon>Bacteria</taxon>
        <taxon>Pseudomonadati</taxon>
        <taxon>Pseudomonadota</taxon>
        <taxon>Alphaproteobacteria</taxon>
        <taxon>Maricaulales</taxon>
        <taxon>Maricaulaceae</taxon>
        <taxon>Hyphobacterium</taxon>
    </lineage>
</organism>
<comment type="subcellular location">
    <subcellularLocation>
        <location evidence="13">Cell membrane</location>
        <topology evidence="13">Single-pass membrane protein</topology>
    </subcellularLocation>
    <subcellularLocation>
        <location evidence="12">Endomembrane system</location>
        <topology evidence="12">Single-pass membrane protein</topology>
    </subcellularLocation>
</comment>
<dbReference type="RefSeq" id="WP_330197055.1">
    <property type="nucleotide sequence ID" value="NZ_JAZDRO010000005.1"/>
</dbReference>
<sequence>MHFDYFLHPGSDPTFWVFVAFAIVVAIALFVRIPALIAKQLDARSDAIRNELEEARRLREEAQEMLASYQRKQREAEAEAEGIVAQAKKDAKALAATARTELAERIERRTAMAEARIAQAEAHAAAEVKALAADLAADAAAKLIADKGAKTDLKADLKAIEDRLN</sequence>
<evidence type="ECO:0000313" key="16">
    <source>
        <dbReference type="EMBL" id="MEE2567493.1"/>
    </source>
</evidence>
<evidence type="ECO:0000256" key="4">
    <source>
        <dbReference type="ARBA" id="ARBA00022692"/>
    </source>
</evidence>
<comment type="caution">
    <text evidence="16">The sequence shown here is derived from an EMBL/GenBank/DDBJ whole genome shotgun (WGS) entry which is preliminary data.</text>
</comment>
<keyword evidence="9 13" id="KW-0066">ATP synthesis</keyword>
<dbReference type="PANTHER" id="PTHR33445">
    <property type="entry name" value="ATP SYNTHASE SUBUNIT B', CHLOROPLASTIC"/>
    <property type="match status" value="1"/>
</dbReference>
<evidence type="ECO:0000256" key="13">
    <source>
        <dbReference type="HAMAP-Rule" id="MF_01398"/>
    </source>
</evidence>
<protein>
    <recommendedName>
        <fullName evidence="13">ATP synthase subunit b</fullName>
    </recommendedName>
    <alternativeName>
        <fullName evidence="13">ATP synthase F(0) sector subunit b</fullName>
    </alternativeName>
    <alternativeName>
        <fullName evidence="13">ATPase subunit I</fullName>
    </alternativeName>
    <alternativeName>
        <fullName evidence="13">F-type ATPase subunit b</fullName>
        <shortName evidence="13">F-ATPase subunit b</shortName>
    </alternativeName>
</protein>
<evidence type="ECO:0000256" key="10">
    <source>
        <dbReference type="ARBA" id="ARBA00025198"/>
    </source>
</evidence>
<feature type="coiled-coil region" evidence="15">
    <location>
        <begin position="38"/>
        <end position="123"/>
    </location>
</feature>
<dbReference type="InterPro" id="IPR002146">
    <property type="entry name" value="ATP_synth_b/b'su_bac/chlpt"/>
</dbReference>
<dbReference type="InterPro" id="IPR050059">
    <property type="entry name" value="ATP_synthase_B_chain"/>
</dbReference>
<gene>
    <name evidence="13" type="primary">atpF</name>
    <name evidence="16" type="ORF">V0U35_12465</name>
</gene>
<keyword evidence="15" id="KW-0175">Coiled coil</keyword>
<evidence type="ECO:0000256" key="9">
    <source>
        <dbReference type="ARBA" id="ARBA00023310"/>
    </source>
</evidence>
<feature type="transmembrane region" description="Helical" evidence="13">
    <location>
        <begin position="15"/>
        <end position="35"/>
    </location>
</feature>
<evidence type="ECO:0000256" key="3">
    <source>
        <dbReference type="ARBA" id="ARBA00022547"/>
    </source>
</evidence>
<evidence type="ECO:0000256" key="12">
    <source>
        <dbReference type="ARBA" id="ARBA00037847"/>
    </source>
</evidence>
<comment type="function">
    <text evidence="10 13">F(1)F(0) ATP synthase produces ATP from ADP in the presence of a proton or sodium gradient. F-type ATPases consist of two structural domains, F(1) containing the extramembraneous catalytic core and F(0) containing the membrane proton channel, linked together by a central stalk and a peripheral stalk. During catalysis, ATP synthesis in the catalytic domain of F(1) is coupled via a rotary mechanism of the central stalk subunits to proton translocation.</text>
</comment>
<keyword evidence="3 13" id="KW-0138">CF(0)</keyword>
<keyword evidence="7 13" id="KW-0406">Ion transport</keyword>
<evidence type="ECO:0000256" key="15">
    <source>
        <dbReference type="SAM" id="Coils"/>
    </source>
</evidence>
<evidence type="ECO:0000256" key="11">
    <source>
        <dbReference type="ARBA" id="ARBA00025614"/>
    </source>
</evidence>
<keyword evidence="13" id="KW-1003">Cell membrane</keyword>
<comment type="subunit">
    <text evidence="13">F-type ATPases have 2 components, F(1) - the catalytic core - and F(0) - the membrane proton channel. F(1) has five subunits: alpha(3), beta(3), gamma(1), delta(1), epsilon(1). F(0) has three main subunits: a(1), b(2) and c(10-14). The alpha and beta chains form an alternating ring which encloses part of the gamma chain. F(1) is attached to F(0) by a central stalk formed by the gamma and epsilon chains, while a peripheral stalk is formed by the delta and b chains.</text>
</comment>
<evidence type="ECO:0000256" key="6">
    <source>
        <dbReference type="ARBA" id="ARBA00022989"/>
    </source>
</evidence>
<accession>A0ABU7M131</accession>
<dbReference type="HAMAP" id="MF_01398">
    <property type="entry name" value="ATP_synth_b_bprime"/>
    <property type="match status" value="1"/>
</dbReference>
<comment type="function">
    <text evidence="11">Component of the F(0) channel, it forms part of the peripheral stalk, linking F(1) to F(0). The b'-subunit is a diverged and duplicated form of b found in plants and photosynthetic bacteria.</text>
</comment>
<keyword evidence="2 13" id="KW-0813">Transport</keyword>
<evidence type="ECO:0000313" key="17">
    <source>
        <dbReference type="Proteomes" id="UP001310692"/>
    </source>
</evidence>
<keyword evidence="17" id="KW-1185">Reference proteome</keyword>
<proteinExistence type="inferred from homology"/>
<dbReference type="EMBL" id="JAZDRO010000005">
    <property type="protein sequence ID" value="MEE2567493.1"/>
    <property type="molecule type" value="Genomic_DNA"/>
</dbReference>
<evidence type="ECO:0000256" key="8">
    <source>
        <dbReference type="ARBA" id="ARBA00023136"/>
    </source>
</evidence>
<evidence type="ECO:0000256" key="1">
    <source>
        <dbReference type="ARBA" id="ARBA00005513"/>
    </source>
</evidence>
<keyword evidence="5 13" id="KW-0375">Hydrogen ion transport</keyword>
<dbReference type="Proteomes" id="UP001310692">
    <property type="component" value="Unassembled WGS sequence"/>
</dbReference>
<dbReference type="CDD" id="cd06503">
    <property type="entry name" value="ATP-synt_Fo_b"/>
    <property type="match status" value="1"/>
</dbReference>
<comment type="similarity">
    <text evidence="1 13 14">Belongs to the ATPase B chain family.</text>
</comment>
<keyword evidence="6 13" id="KW-1133">Transmembrane helix</keyword>
<evidence type="ECO:0000256" key="2">
    <source>
        <dbReference type="ARBA" id="ARBA00022448"/>
    </source>
</evidence>
<evidence type="ECO:0000256" key="14">
    <source>
        <dbReference type="RuleBase" id="RU003848"/>
    </source>
</evidence>
<evidence type="ECO:0000256" key="5">
    <source>
        <dbReference type="ARBA" id="ARBA00022781"/>
    </source>
</evidence>
<dbReference type="Pfam" id="PF00430">
    <property type="entry name" value="ATP-synt_B"/>
    <property type="match status" value="1"/>
</dbReference>
<evidence type="ECO:0000256" key="7">
    <source>
        <dbReference type="ARBA" id="ARBA00023065"/>
    </source>
</evidence>
<reference evidence="16 17" key="1">
    <citation type="submission" date="2024-01" db="EMBL/GenBank/DDBJ databases">
        <title>Hyphobacterium bacterium isolated from marine sediment.</title>
        <authorList>
            <person name="Zhao S."/>
        </authorList>
    </citation>
    <scope>NUCLEOTIDE SEQUENCE [LARGE SCALE GENOMIC DNA]</scope>
    <source>
        <strain evidence="16 17">Y60-23</strain>
    </source>
</reference>
<keyword evidence="4 13" id="KW-0812">Transmembrane</keyword>
<dbReference type="PANTHER" id="PTHR33445:SF1">
    <property type="entry name" value="ATP SYNTHASE SUBUNIT B"/>
    <property type="match status" value="1"/>
</dbReference>